<dbReference type="PANTHER" id="PTHR11533">
    <property type="entry name" value="PROTEASE M1 ZINC METALLOPROTEASE"/>
    <property type="match status" value="1"/>
</dbReference>
<dbReference type="GO" id="GO:0006508">
    <property type="term" value="P:proteolysis"/>
    <property type="evidence" value="ECO:0007669"/>
    <property type="project" value="UniProtKB-KW"/>
</dbReference>
<proteinExistence type="inferred from homology"/>
<dbReference type="CDD" id="cd09602">
    <property type="entry name" value="M1_APN"/>
    <property type="match status" value="1"/>
</dbReference>
<reference evidence="17 18" key="1">
    <citation type="submission" date="2018-07" db="EMBL/GenBank/DDBJ databases">
        <title>Arthrobacter sp. nov., isolated from raw cow's milk with high bacterial count.</title>
        <authorList>
            <person name="Hahne J."/>
            <person name="Isele D."/>
            <person name="Lipski A."/>
        </authorList>
    </citation>
    <scope>NUCLEOTIDE SEQUENCE [LARGE SCALE GENOMIC DNA]</scope>
    <source>
        <strain evidence="17 18">JZ R-35</strain>
    </source>
</reference>
<evidence type="ECO:0000313" key="17">
    <source>
        <dbReference type="EMBL" id="RII42198.1"/>
    </source>
</evidence>
<keyword evidence="6 17" id="KW-0031">Aminopeptidase</keyword>
<evidence type="ECO:0000256" key="11">
    <source>
        <dbReference type="ARBA" id="ARBA00023049"/>
    </source>
</evidence>
<dbReference type="GO" id="GO:0005737">
    <property type="term" value="C:cytoplasm"/>
    <property type="evidence" value="ECO:0007669"/>
    <property type="project" value="TreeGrafter"/>
</dbReference>
<dbReference type="InterPro" id="IPR014782">
    <property type="entry name" value="Peptidase_M1_dom"/>
</dbReference>
<feature type="domain" description="Peptidase M1 membrane alanine aminopeptidase" evidence="14">
    <location>
        <begin position="246"/>
        <end position="459"/>
    </location>
</feature>
<dbReference type="GO" id="GO:0070006">
    <property type="term" value="F:metalloaminopeptidase activity"/>
    <property type="evidence" value="ECO:0007669"/>
    <property type="project" value="TreeGrafter"/>
</dbReference>
<keyword evidence="11" id="KW-0482">Metalloprotease</keyword>
<dbReference type="Gene3D" id="2.60.40.1730">
    <property type="entry name" value="tricorn interacting facor f3 domain"/>
    <property type="match status" value="1"/>
</dbReference>
<dbReference type="GO" id="GO:0016285">
    <property type="term" value="F:alanyl aminopeptidase activity"/>
    <property type="evidence" value="ECO:0007669"/>
    <property type="project" value="UniProtKB-EC"/>
</dbReference>
<feature type="domain" description="ERAP1-like C-terminal" evidence="15">
    <location>
        <begin position="545"/>
        <end position="865"/>
    </location>
</feature>
<dbReference type="GO" id="GO:0043171">
    <property type="term" value="P:peptide catabolic process"/>
    <property type="evidence" value="ECO:0007669"/>
    <property type="project" value="TreeGrafter"/>
</dbReference>
<dbReference type="EMBL" id="QQXK01000015">
    <property type="protein sequence ID" value="RII42198.1"/>
    <property type="molecule type" value="Genomic_DNA"/>
</dbReference>
<comment type="cofactor">
    <cofactor evidence="2">
        <name>Zn(2+)</name>
        <dbReference type="ChEBI" id="CHEBI:29105"/>
    </cofactor>
</comment>
<evidence type="ECO:0000256" key="13">
    <source>
        <dbReference type="ARBA" id="ARBA00031533"/>
    </source>
</evidence>
<dbReference type="AlphaFoldDB" id="A0A399J9I9"/>
<accession>A0A399J9I9</accession>
<dbReference type="Pfam" id="PF01433">
    <property type="entry name" value="Peptidase_M1"/>
    <property type="match status" value="1"/>
</dbReference>
<evidence type="ECO:0000256" key="10">
    <source>
        <dbReference type="ARBA" id="ARBA00022833"/>
    </source>
</evidence>
<comment type="caution">
    <text evidence="17">The sequence shown here is derived from an EMBL/GenBank/DDBJ whole genome shotgun (WGS) entry which is preliminary data.</text>
</comment>
<feature type="domain" description="Aminopeptidase N-like N-terminal" evidence="16">
    <location>
        <begin position="127"/>
        <end position="199"/>
    </location>
</feature>
<dbReference type="InterPro" id="IPR045357">
    <property type="entry name" value="Aminopeptidase_N-like_N"/>
</dbReference>
<dbReference type="InterPro" id="IPR050344">
    <property type="entry name" value="Peptidase_M1_aminopeptidases"/>
</dbReference>
<dbReference type="Pfam" id="PF17900">
    <property type="entry name" value="Peptidase_M1_N"/>
    <property type="match status" value="1"/>
</dbReference>
<keyword evidence="7" id="KW-0645">Protease</keyword>
<dbReference type="InterPro" id="IPR001930">
    <property type="entry name" value="Peptidase_M1"/>
</dbReference>
<dbReference type="GO" id="GO:0016020">
    <property type="term" value="C:membrane"/>
    <property type="evidence" value="ECO:0007669"/>
    <property type="project" value="TreeGrafter"/>
</dbReference>
<evidence type="ECO:0000313" key="18">
    <source>
        <dbReference type="Proteomes" id="UP000265419"/>
    </source>
</evidence>
<organism evidence="17 18">
    <name type="scientific">Galactobacter valiniphilus</name>
    <dbReference type="NCBI Taxonomy" id="2676122"/>
    <lineage>
        <taxon>Bacteria</taxon>
        <taxon>Bacillati</taxon>
        <taxon>Actinomycetota</taxon>
        <taxon>Actinomycetes</taxon>
        <taxon>Micrococcales</taxon>
        <taxon>Micrococcaceae</taxon>
        <taxon>Galactobacter</taxon>
    </lineage>
</organism>
<dbReference type="NCBIfam" id="TIGR02412">
    <property type="entry name" value="pepN_strep_liv"/>
    <property type="match status" value="1"/>
</dbReference>
<dbReference type="InterPro" id="IPR012778">
    <property type="entry name" value="Pept_M1_aminopeptidase"/>
</dbReference>
<dbReference type="InterPro" id="IPR027268">
    <property type="entry name" value="Peptidase_M4/M1_CTD_sf"/>
</dbReference>
<dbReference type="InterPro" id="IPR042097">
    <property type="entry name" value="Aminopeptidase_N-like_N_sf"/>
</dbReference>
<dbReference type="GO" id="GO:0008270">
    <property type="term" value="F:zinc ion binding"/>
    <property type="evidence" value="ECO:0007669"/>
    <property type="project" value="InterPro"/>
</dbReference>
<evidence type="ECO:0000256" key="7">
    <source>
        <dbReference type="ARBA" id="ARBA00022670"/>
    </source>
</evidence>
<dbReference type="EC" id="3.4.11.2" evidence="4"/>
<gene>
    <name evidence="17" type="primary">pepN</name>
    <name evidence="17" type="ORF">DWB68_08785</name>
</gene>
<evidence type="ECO:0000259" key="14">
    <source>
        <dbReference type="Pfam" id="PF01433"/>
    </source>
</evidence>
<keyword evidence="9 17" id="KW-0378">Hydrolase</keyword>
<dbReference type="PANTHER" id="PTHR11533:SF174">
    <property type="entry name" value="PUROMYCIN-SENSITIVE AMINOPEPTIDASE-RELATED"/>
    <property type="match status" value="1"/>
</dbReference>
<dbReference type="PRINTS" id="PR00756">
    <property type="entry name" value="ALADIPTASE"/>
</dbReference>
<dbReference type="GO" id="GO:0042277">
    <property type="term" value="F:peptide binding"/>
    <property type="evidence" value="ECO:0007669"/>
    <property type="project" value="TreeGrafter"/>
</dbReference>
<dbReference type="Pfam" id="PF11838">
    <property type="entry name" value="ERAP1_C"/>
    <property type="match status" value="1"/>
</dbReference>
<dbReference type="InterPro" id="IPR024571">
    <property type="entry name" value="ERAP1-like_C_dom"/>
</dbReference>
<sequence>MRLEARPSNENLRRDEAAERSGLVTTHDYAIHVDFSQAEDPAVPSYPVTTRIAFDATEGSATFLDYLGYSLESITLNGTALNPEDVVDGARLRLSGLAASNVVEIVSASAYSRSGEGVHRFVDPADGNTYLYSQNEPADARRIFPNFEQPDLKARFSISITAPDQWHAASNGALVGLREAGGANSTREFATTEPMSTYITTFLAGPYALWNDHYEGVTASGEAVTVPLGIATRASLAASMDAHEVFDLTKRGLDWFHTHFDIAYPWGKYDQAFVPEYNLGAMENPGLVTFTERYVFTSPATEAQHEQRANTIMHEMCHMWFGDLVTMAWWDDLWLKESFADYVGTLVVDEATDFTTAWTTFASRRKAWAYRQDQYPTTHPIVADITDLEAADQNFDGITYAKGASVLKQLSAFVGQDAFLAAARAYFTRHAWGNTRLSDFLSALEEASGRDMGAWAEAWLQTAGVNRLSLELTEAEGKIASATLVQDGIDPRSGETVLRPHVAKVGVYSPAADAPAARTAQVAVLVEGARTPVPELVGTPLGSAWLVNDEDLSYAKIGMDESTLRIALGEGLDDELARATALAGAWNLVRDATLPVERFVDGVVSNAGLIEDSGVLAQSFAQAGSGLESYTLAGDRQELLARWVTYLLESIVEAPEPSDERTVRLRALFASLAEQQTPDAQSLEVTEAWLADDEFALGEELAWAALVALAAHGRRSEEELRAADAAAPTAISATGLTRALAARPLAAAKDAARAAAYSGADASGATLSNDHLQATIDGLGIDPSGVGVGHEDEYFERIADVWAQQTQGQATRVVEGLFPAGAELDDGDGATHPTVLAAESWLAAHAEAPAALRRLVIERLDDVRRRLGAQAASQRG</sequence>
<evidence type="ECO:0000256" key="8">
    <source>
        <dbReference type="ARBA" id="ARBA00022723"/>
    </source>
</evidence>
<evidence type="ECO:0000256" key="9">
    <source>
        <dbReference type="ARBA" id="ARBA00022801"/>
    </source>
</evidence>
<dbReference type="Gene3D" id="1.10.390.10">
    <property type="entry name" value="Neutral Protease Domain 2"/>
    <property type="match status" value="1"/>
</dbReference>
<evidence type="ECO:0000256" key="5">
    <source>
        <dbReference type="ARBA" id="ARBA00015611"/>
    </source>
</evidence>
<evidence type="ECO:0000256" key="3">
    <source>
        <dbReference type="ARBA" id="ARBA00010136"/>
    </source>
</evidence>
<dbReference type="GO" id="GO:0005615">
    <property type="term" value="C:extracellular space"/>
    <property type="evidence" value="ECO:0007669"/>
    <property type="project" value="TreeGrafter"/>
</dbReference>
<dbReference type="SUPFAM" id="SSF63737">
    <property type="entry name" value="Leukotriene A4 hydrolase N-terminal domain"/>
    <property type="match status" value="1"/>
</dbReference>
<evidence type="ECO:0000259" key="16">
    <source>
        <dbReference type="Pfam" id="PF17900"/>
    </source>
</evidence>
<protein>
    <recommendedName>
        <fullName evidence="5">Aminopeptidase N</fullName>
        <ecNumber evidence="4">3.4.11.2</ecNumber>
    </recommendedName>
    <alternativeName>
        <fullName evidence="12">Alanine aminopeptidase</fullName>
    </alternativeName>
    <alternativeName>
        <fullName evidence="13">Lysyl aminopeptidase</fullName>
    </alternativeName>
</protein>
<keyword evidence="8" id="KW-0479">Metal-binding</keyword>
<evidence type="ECO:0000259" key="15">
    <source>
        <dbReference type="Pfam" id="PF11838"/>
    </source>
</evidence>
<comment type="catalytic activity">
    <reaction evidence="1">
        <text>Release of an N-terminal amino acid, Xaa-|-Yaa- from a peptide, amide or arylamide. Xaa is preferably Ala, but may be most amino acids including Pro (slow action). When a terminal hydrophobic residue is followed by a prolyl residue, the two may be released as an intact Xaa-Pro dipeptide.</text>
        <dbReference type="EC" id="3.4.11.2"/>
    </reaction>
</comment>
<comment type="similarity">
    <text evidence="3">Belongs to the peptidase M1 family.</text>
</comment>
<dbReference type="Proteomes" id="UP000265419">
    <property type="component" value="Unassembled WGS sequence"/>
</dbReference>
<keyword evidence="18" id="KW-1185">Reference proteome</keyword>
<evidence type="ECO:0000256" key="12">
    <source>
        <dbReference type="ARBA" id="ARBA00029811"/>
    </source>
</evidence>
<evidence type="ECO:0000256" key="1">
    <source>
        <dbReference type="ARBA" id="ARBA00000098"/>
    </source>
</evidence>
<evidence type="ECO:0000256" key="6">
    <source>
        <dbReference type="ARBA" id="ARBA00022438"/>
    </source>
</evidence>
<evidence type="ECO:0000256" key="4">
    <source>
        <dbReference type="ARBA" id="ARBA00012564"/>
    </source>
</evidence>
<name>A0A399J9I9_9MICC</name>
<evidence type="ECO:0000256" key="2">
    <source>
        <dbReference type="ARBA" id="ARBA00001947"/>
    </source>
</evidence>
<dbReference type="RefSeq" id="WP_119424806.1">
    <property type="nucleotide sequence ID" value="NZ_QQXK01000015.1"/>
</dbReference>
<keyword evidence="10" id="KW-0862">Zinc</keyword>
<dbReference type="SUPFAM" id="SSF55486">
    <property type="entry name" value="Metalloproteases ('zincins'), catalytic domain"/>
    <property type="match status" value="1"/>
</dbReference>
<dbReference type="FunFam" id="1.10.390.10:FF:000004">
    <property type="entry name" value="Aminopeptidase N"/>
    <property type="match status" value="1"/>
</dbReference>